<organism evidence="2 3">
    <name type="scientific">Phialemonium atrogriseum</name>
    <dbReference type="NCBI Taxonomy" id="1093897"/>
    <lineage>
        <taxon>Eukaryota</taxon>
        <taxon>Fungi</taxon>
        <taxon>Dikarya</taxon>
        <taxon>Ascomycota</taxon>
        <taxon>Pezizomycotina</taxon>
        <taxon>Sordariomycetes</taxon>
        <taxon>Sordariomycetidae</taxon>
        <taxon>Cephalothecales</taxon>
        <taxon>Cephalothecaceae</taxon>
        <taxon>Phialemonium</taxon>
    </lineage>
</organism>
<feature type="chain" id="PRO_5042471478" evidence="1">
    <location>
        <begin position="16"/>
        <end position="62"/>
    </location>
</feature>
<name>A0AAJ0C3R5_9PEZI</name>
<proteinExistence type="predicted"/>
<dbReference type="Proteomes" id="UP001244011">
    <property type="component" value="Unassembled WGS sequence"/>
</dbReference>
<evidence type="ECO:0000313" key="3">
    <source>
        <dbReference type="Proteomes" id="UP001244011"/>
    </source>
</evidence>
<gene>
    <name evidence="2" type="ORF">QBC33DRAFT_559219</name>
</gene>
<comment type="caution">
    <text evidence="2">The sequence shown here is derived from an EMBL/GenBank/DDBJ whole genome shotgun (WGS) entry which is preliminary data.</text>
</comment>
<dbReference type="RefSeq" id="XP_060283304.1">
    <property type="nucleotide sequence ID" value="XM_060429948.1"/>
</dbReference>
<keyword evidence="3" id="KW-1185">Reference proteome</keyword>
<keyword evidence="1" id="KW-0732">Signal</keyword>
<dbReference type="EMBL" id="MU839009">
    <property type="protein sequence ID" value="KAK1767091.1"/>
    <property type="molecule type" value="Genomic_DNA"/>
</dbReference>
<evidence type="ECO:0000256" key="1">
    <source>
        <dbReference type="SAM" id="SignalP"/>
    </source>
</evidence>
<protein>
    <submittedName>
        <fullName evidence="2">Uncharacterized protein</fullName>
    </submittedName>
</protein>
<evidence type="ECO:0000313" key="2">
    <source>
        <dbReference type="EMBL" id="KAK1767091.1"/>
    </source>
</evidence>
<dbReference type="GeneID" id="85313135"/>
<sequence length="62" mass="6569">MRLLLLLISYSLAAALPLVTLVSATPIYCSDIKRDLILKGDLPPEACCSYGKCSKGVVVQSG</sequence>
<feature type="signal peptide" evidence="1">
    <location>
        <begin position="1"/>
        <end position="15"/>
    </location>
</feature>
<accession>A0AAJ0C3R5</accession>
<dbReference type="AlphaFoldDB" id="A0AAJ0C3R5"/>
<reference evidence="2" key="1">
    <citation type="submission" date="2023-06" db="EMBL/GenBank/DDBJ databases">
        <title>Genome-scale phylogeny and comparative genomics of the fungal order Sordariales.</title>
        <authorList>
            <consortium name="Lawrence Berkeley National Laboratory"/>
            <person name="Hensen N."/>
            <person name="Bonometti L."/>
            <person name="Westerberg I."/>
            <person name="Brannstrom I.O."/>
            <person name="Guillou S."/>
            <person name="Cros-Aarteil S."/>
            <person name="Calhoun S."/>
            <person name="Haridas S."/>
            <person name="Kuo A."/>
            <person name="Mondo S."/>
            <person name="Pangilinan J."/>
            <person name="Riley R."/>
            <person name="Labutti K."/>
            <person name="Andreopoulos B."/>
            <person name="Lipzen A."/>
            <person name="Chen C."/>
            <person name="Yanf M."/>
            <person name="Daum C."/>
            <person name="Ng V."/>
            <person name="Clum A."/>
            <person name="Steindorff A."/>
            <person name="Ohm R."/>
            <person name="Martin F."/>
            <person name="Silar P."/>
            <person name="Natvig D."/>
            <person name="Lalanne C."/>
            <person name="Gautier V."/>
            <person name="Ament-Velasquez S.L."/>
            <person name="Kruys A."/>
            <person name="Hutchinson M.I."/>
            <person name="Powell A.J."/>
            <person name="Barry K."/>
            <person name="Miller A.N."/>
            <person name="Grigoriev I.V."/>
            <person name="Debuchy R."/>
            <person name="Gladieux P."/>
            <person name="Thoren M.H."/>
            <person name="Johannesson H."/>
        </authorList>
    </citation>
    <scope>NUCLEOTIDE SEQUENCE</scope>
    <source>
        <strain evidence="2">8032-3</strain>
    </source>
</reference>